<name>A0AC34QV94_9BILA</name>
<accession>A0AC34QV94</accession>
<evidence type="ECO:0000313" key="2">
    <source>
        <dbReference type="WBParaSite" id="JU765_v2.g19622.t1"/>
    </source>
</evidence>
<reference evidence="2" key="1">
    <citation type="submission" date="2022-11" db="UniProtKB">
        <authorList>
            <consortium name="WormBaseParasite"/>
        </authorList>
    </citation>
    <scope>IDENTIFICATION</scope>
</reference>
<sequence>MGYLFLALILSVNVVKIFSRQCDSSEFVYEFTECDDHGERWRIALPKNHDLQCDNVPQPQSGVNCSFSCAAGHYLDLKNQACLKCPSGSYSLGSGQRYERLLKWPPGFSVENYPDPTGQVFNRDSPQMHCPSSSGWVIEEGEIRYQPTSCISKLSISLQLVQNGYIEFTVKMPKNSRGLVSNIDVRNEQCQSYANQLASLTSSNQDDSLPDWGLKKITLKRGHNLLTWTIANNIEMTTLADIIYVPKIDIIGLPYTSSCTLCPAGTYAEVEGKEFCDNCPANFFSGPGAKTCNPCSSFQYSLPRSSICKQKPSCETFDYFPVFDVCRGGQQNIDYSNLQPIICQEFLSLAVKRPTSVTKPCLKCNPGQERNLHGKCDYCPTGQFSTGISCQKCPPSTRPNYGFFLTNWEKLPDFAETSCEYVTSEEVKECNIKPAWIPFGDRLETAPSRDSGVAMELGINISSGFYNLNFDENSKLSEDNPIASVSVDLETKCSDESCTMYIVQEMMTKQRSFRFLMVLNGTIPRQIQQYPIYHNGNCRFIIAFTKSGTTVGTGSQNDKAIIYSFNITNVGNAAEKKNYGGADSCIPCPIMDQMGNCHPCPSGNYIDPKANKCVKCPPGTRLNRTSSLIGSASCVKCGPNMESEDGVECTFTGKITVESKEPNEKPMKFDFGPLKKKKLVAEGIKVFAREGNSYFHSFNVSIFETINCQDLNNYLPFSLLQKDDSGSDNDAQFCRLTAVPLNYEGNDTHANRVIFASPLVIGKKIVSITKDRYFKGFYLTDKDLEYDTMADKSRPIDIHFYFDTITSHVRRCVNGTLGVLTARCEPTATNEPQTRLSRNCPDGTCDGCLFHVIVETSHACPICDTADFQEIRGECINGKQQVHWIPSKHCILSGAQTKERTETCTSSSGLKMLLILAGVLIAFLILVNVLFYQRNRNLEYKYMRIIEGKEPEEMETCGLESDDDDLEDEENDARVYFGRKKNYFVAGIKKTGTKNTVVDQSAGNSKKLTNDEEQENFLSLDES</sequence>
<dbReference type="Proteomes" id="UP000887576">
    <property type="component" value="Unplaced"/>
</dbReference>
<protein>
    <submittedName>
        <fullName evidence="2">MRH domain-containing protein</fullName>
    </submittedName>
</protein>
<evidence type="ECO:0000313" key="1">
    <source>
        <dbReference type="Proteomes" id="UP000887576"/>
    </source>
</evidence>
<proteinExistence type="predicted"/>
<organism evidence="1 2">
    <name type="scientific">Panagrolaimus sp. JU765</name>
    <dbReference type="NCBI Taxonomy" id="591449"/>
    <lineage>
        <taxon>Eukaryota</taxon>
        <taxon>Metazoa</taxon>
        <taxon>Ecdysozoa</taxon>
        <taxon>Nematoda</taxon>
        <taxon>Chromadorea</taxon>
        <taxon>Rhabditida</taxon>
        <taxon>Tylenchina</taxon>
        <taxon>Panagrolaimomorpha</taxon>
        <taxon>Panagrolaimoidea</taxon>
        <taxon>Panagrolaimidae</taxon>
        <taxon>Panagrolaimus</taxon>
    </lineage>
</organism>
<dbReference type="WBParaSite" id="JU765_v2.g19622.t1">
    <property type="protein sequence ID" value="JU765_v2.g19622.t1"/>
    <property type="gene ID" value="JU765_v2.g19622"/>
</dbReference>